<dbReference type="GO" id="GO:0016301">
    <property type="term" value="F:kinase activity"/>
    <property type="evidence" value="ECO:0007669"/>
    <property type="project" value="UniProtKB-KW"/>
</dbReference>
<gene>
    <name evidence="1" type="ORF">SLA_0829</name>
</gene>
<evidence type="ECO:0000313" key="2">
    <source>
        <dbReference type="Proteomes" id="UP000217676"/>
    </source>
</evidence>
<accession>A0A160NVT6</accession>
<name>A0A160NVT6_STRLU</name>
<dbReference type="RefSeq" id="WP_359882209.1">
    <property type="nucleotide sequence ID" value="NZ_JBEYHT010000052.1"/>
</dbReference>
<protein>
    <submittedName>
        <fullName evidence="1">Multi-sensor hybrid histidine kinase</fullName>
    </submittedName>
</protein>
<dbReference type="Proteomes" id="UP000217676">
    <property type="component" value="Chromosome"/>
</dbReference>
<keyword evidence="1" id="KW-0808">Transferase</keyword>
<sequence length="78" mass="8655">MDQRDAHMSDARRPGALRPLRRPDAALVTSLVEDAVTARTVTGDPRSMVGYLQMITESTAAPLDGSRTAERWRRLDFA</sequence>
<keyword evidence="1" id="KW-0418">Kinase</keyword>
<keyword evidence="2" id="KW-1185">Reference proteome</keyword>
<proteinExistence type="predicted"/>
<dbReference type="EMBL" id="AP017424">
    <property type="protein sequence ID" value="BAU81783.1"/>
    <property type="molecule type" value="Genomic_DNA"/>
</dbReference>
<evidence type="ECO:0000313" key="1">
    <source>
        <dbReference type="EMBL" id="BAU81783.1"/>
    </source>
</evidence>
<organism evidence="1 2">
    <name type="scientific">Streptomyces laurentii</name>
    <dbReference type="NCBI Taxonomy" id="39478"/>
    <lineage>
        <taxon>Bacteria</taxon>
        <taxon>Bacillati</taxon>
        <taxon>Actinomycetota</taxon>
        <taxon>Actinomycetes</taxon>
        <taxon>Kitasatosporales</taxon>
        <taxon>Streptomycetaceae</taxon>
        <taxon>Streptomyces</taxon>
    </lineage>
</organism>
<dbReference type="AlphaFoldDB" id="A0A160NVT6"/>
<dbReference type="KEGG" id="slau:SLA_0829"/>
<reference evidence="1 2" key="1">
    <citation type="journal article" date="2016" name="Genome Announc.">
        <title>Complete Genome Sequence of Thiostrepton-Producing Streptomyces laurentii ATCC 31255.</title>
        <authorList>
            <person name="Doi K."/>
            <person name="Fujino Y."/>
            <person name="Nagayoshi Y."/>
            <person name="Ohshima T."/>
            <person name="Ogata S."/>
        </authorList>
    </citation>
    <scope>NUCLEOTIDE SEQUENCE [LARGE SCALE GENOMIC DNA]</scope>
    <source>
        <strain evidence="1 2">ATCC 31255</strain>
    </source>
</reference>